<proteinExistence type="predicted"/>
<reference evidence="1" key="1">
    <citation type="submission" date="2023-03" db="EMBL/GenBank/DDBJ databases">
        <title>Massive genome expansion in bonnet fungi (Mycena s.s.) driven by repeated elements and novel gene families across ecological guilds.</title>
        <authorList>
            <consortium name="Lawrence Berkeley National Laboratory"/>
            <person name="Harder C.B."/>
            <person name="Miyauchi S."/>
            <person name="Viragh M."/>
            <person name="Kuo A."/>
            <person name="Thoen E."/>
            <person name="Andreopoulos B."/>
            <person name="Lu D."/>
            <person name="Skrede I."/>
            <person name="Drula E."/>
            <person name="Henrissat B."/>
            <person name="Morin E."/>
            <person name="Kohler A."/>
            <person name="Barry K."/>
            <person name="LaButti K."/>
            <person name="Morin E."/>
            <person name="Salamov A."/>
            <person name="Lipzen A."/>
            <person name="Mereny Z."/>
            <person name="Hegedus B."/>
            <person name="Baldrian P."/>
            <person name="Stursova M."/>
            <person name="Weitz H."/>
            <person name="Taylor A."/>
            <person name="Grigoriev I.V."/>
            <person name="Nagy L.G."/>
            <person name="Martin F."/>
            <person name="Kauserud H."/>
        </authorList>
    </citation>
    <scope>NUCLEOTIDE SEQUENCE</scope>
    <source>
        <strain evidence="1">9144</strain>
    </source>
</reference>
<evidence type="ECO:0000313" key="1">
    <source>
        <dbReference type="EMBL" id="KAJ7216448.1"/>
    </source>
</evidence>
<accession>A0AAD6VUG3</accession>
<dbReference type="Proteomes" id="UP001219525">
    <property type="component" value="Unassembled WGS sequence"/>
</dbReference>
<evidence type="ECO:0000313" key="2">
    <source>
        <dbReference type="Proteomes" id="UP001219525"/>
    </source>
</evidence>
<dbReference type="EMBL" id="JARJCW010000015">
    <property type="protein sequence ID" value="KAJ7216448.1"/>
    <property type="molecule type" value="Genomic_DNA"/>
</dbReference>
<comment type="caution">
    <text evidence="1">The sequence shown here is derived from an EMBL/GenBank/DDBJ whole genome shotgun (WGS) entry which is preliminary data.</text>
</comment>
<sequence>MSAADHFRPTDHGRHDHIAADRLQTICPHGSHVNQITEPKGDFGCVSSSRALISARQNQSIQTQILKTSPTPSTPTCASHNITGTGCGPNSLLAMQAPHPGTAVDDPATTVNGPTAVMHAVDIVAPVPSVEVMDSTDFALNHRTPPNPYLYKPITPHDPYDVTGSKPITHGDLGGSEREKIHGQFTAPIPLAVLKSGFKNTSAWAKLGLKHGEHIKDADNDRLDGSANLIDKHKALEQLEAASDYELGFSGLGDMYT</sequence>
<protein>
    <submittedName>
        <fullName evidence="1">Uncharacterized protein</fullName>
    </submittedName>
</protein>
<organism evidence="1 2">
    <name type="scientific">Mycena pura</name>
    <dbReference type="NCBI Taxonomy" id="153505"/>
    <lineage>
        <taxon>Eukaryota</taxon>
        <taxon>Fungi</taxon>
        <taxon>Dikarya</taxon>
        <taxon>Basidiomycota</taxon>
        <taxon>Agaricomycotina</taxon>
        <taxon>Agaricomycetes</taxon>
        <taxon>Agaricomycetidae</taxon>
        <taxon>Agaricales</taxon>
        <taxon>Marasmiineae</taxon>
        <taxon>Mycenaceae</taxon>
        <taxon>Mycena</taxon>
    </lineage>
</organism>
<dbReference type="AlphaFoldDB" id="A0AAD6VUG3"/>
<name>A0AAD6VUG3_9AGAR</name>
<keyword evidence="2" id="KW-1185">Reference proteome</keyword>
<gene>
    <name evidence="1" type="ORF">GGX14DRAFT_391274</name>
</gene>